<dbReference type="InterPro" id="IPR035906">
    <property type="entry name" value="MetI-like_sf"/>
</dbReference>
<gene>
    <name evidence="10" type="ORF">EV192_103688</name>
</gene>
<feature type="domain" description="ABC transmembrane type-1" evidence="9">
    <location>
        <begin position="110"/>
        <end position="304"/>
    </location>
</feature>
<feature type="transmembrane region" description="Helical" evidence="7">
    <location>
        <begin position="229"/>
        <end position="250"/>
    </location>
</feature>
<evidence type="ECO:0000256" key="6">
    <source>
        <dbReference type="ARBA" id="ARBA00023136"/>
    </source>
</evidence>
<comment type="similarity">
    <text evidence="7">Belongs to the binding-protein-dependent transport system permease family.</text>
</comment>
<feature type="transmembrane region" description="Helical" evidence="7">
    <location>
        <begin position="281"/>
        <end position="305"/>
    </location>
</feature>
<dbReference type="GO" id="GO:0005886">
    <property type="term" value="C:plasma membrane"/>
    <property type="evidence" value="ECO:0007669"/>
    <property type="project" value="UniProtKB-SubCell"/>
</dbReference>
<dbReference type="OrthoDB" id="6637947at2"/>
<evidence type="ECO:0000256" key="2">
    <source>
        <dbReference type="ARBA" id="ARBA00022448"/>
    </source>
</evidence>
<dbReference type="EMBL" id="SLWS01000003">
    <property type="protein sequence ID" value="TCO61104.1"/>
    <property type="molecule type" value="Genomic_DNA"/>
</dbReference>
<evidence type="ECO:0000256" key="5">
    <source>
        <dbReference type="ARBA" id="ARBA00022989"/>
    </source>
</evidence>
<evidence type="ECO:0000313" key="11">
    <source>
        <dbReference type="Proteomes" id="UP000295680"/>
    </source>
</evidence>
<evidence type="ECO:0000256" key="7">
    <source>
        <dbReference type="RuleBase" id="RU363032"/>
    </source>
</evidence>
<keyword evidence="2 7" id="KW-0813">Transport</keyword>
<feature type="transmembrane region" description="Helical" evidence="7">
    <location>
        <begin position="118"/>
        <end position="138"/>
    </location>
</feature>
<keyword evidence="4 7" id="KW-0812">Transmembrane</keyword>
<comment type="subcellular location">
    <subcellularLocation>
        <location evidence="1 7">Cell membrane</location>
        <topology evidence="1 7">Multi-pass membrane protein</topology>
    </subcellularLocation>
</comment>
<dbReference type="RefSeq" id="WP_132116565.1">
    <property type="nucleotide sequence ID" value="NZ_SLWS01000003.1"/>
</dbReference>
<keyword evidence="11" id="KW-1185">Reference proteome</keyword>
<dbReference type="SUPFAM" id="SSF161098">
    <property type="entry name" value="MetI-like"/>
    <property type="match status" value="1"/>
</dbReference>
<sequence length="317" mass="32938">MVASTSGGPALDPAAAPRVEPGRRPRGDNPWLNRALLIGLGVLVVLFLMQWFGPLLVNPEDALVGAAPVGMVPTGMTADAVQGFTANSGGHPLGTDGQGRDILASIVVGVPRTLDVGLIGAGIGVALGIVLGFTAGLLRGWVDTVIGTITDVGISIPGLAVLVVVASYVTNLGVLGLGLVMALFAWPIPTRVLRAQVLTLRERGYVSLARLSGTSSIGIMFREMLPNMLPYIAATFAQTVSGVILAVTGLEALGLASSRYPSLGSMISNALQGSGIFRGMWWWWGTPVVTLMVIFLALLAVMLGLDRVANPRLRRAS</sequence>
<keyword evidence="3" id="KW-1003">Cell membrane</keyword>
<dbReference type="Pfam" id="PF00528">
    <property type="entry name" value="BPD_transp_1"/>
    <property type="match status" value="1"/>
</dbReference>
<dbReference type="PANTHER" id="PTHR43386:SF1">
    <property type="entry name" value="D,D-DIPEPTIDE TRANSPORT SYSTEM PERMEASE PROTEIN DDPC-RELATED"/>
    <property type="match status" value="1"/>
</dbReference>
<dbReference type="PROSITE" id="PS50928">
    <property type="entry name" value="ABC_TM1"/>
    <property type="match status" value="1"/>
</dbReference>
<evidence type="ECO:0000256" key="1">
    <source>
        <dbReference type="ARBA" id="ARBA00004651"/>
    </source>
</evidence>
<name>A0A4R2JP06_9PSEU</name>
<dbReference type="Gene3D" id="1.10.3720.10">
    <property type="entry name" value="MetI-like"/>
    <property type="match status" value="1"/>
</dbReference>
<dbReference type="InterPro" id="IPR050366">
    <property type="entry name" value="BP-dependent_transpt_permease"/>
</dbReference>
<dbReference type="AlphaFoldDB" id="A0A4R2JP06"/>
<evidence type="ECO:0000259" key="9">
    <source>
        <dbReference type="PROSITE" id="PS50928"/>
    </source>
</evidence>
<reference evidence="10 11" key="1">
    <citation type="submission" date="2019-03" db="EMBL/GenBank/DDBJ databases">
        <title>Genomic Encyclopedia of Type Strains, Phase IV (KMG-IV): sequencing the most valuable type-strain genomes for metagenomic binning, comparative biology and taxonomic classification.</title>
        <authorList>
            <person name="Goeker M."/>
        </authorList>
    </citation>
    <scope>NUCLEOTIDE SEQUENCE [LARGE SCALE GENOMIC DNA]</scope>
    <source>
        <strain evidence="10 11">DSM 45934</strain>
    </source>
</reference>
<feature type="region of interest" description="Disordered" evidence="8">
    <location>
        <begin position="1"/>
        <end position="26"/>
    </location>
</feature>
<protein>
    <submittedName>
        <fullName evidence="10">Peptide/nickel transport system permease protein</fullName>
    </submittedName>
</protein>
<feature type="transmembrane region" description="Helical" evidence="7">
    <location>
        <begin position="145"/>
        <end position="168"/>
    </location>
</feature>
<comment type="caution">
    <text evidence="10">The sequence shown here is derived from an EMBL/GenBank/DDBJ whole genome shotgun (WGS) entry which is preliminary data.</text>
</comment>
<keyword evidence="5 7" id="KW-1133">Transmembrane helix</keyword>
<evidence type="ECO:0000256" key="4">
    <source>
        <dbReference type="ARBA" id="ARBA00022692"/>
    </source>
</evidence>
<dbReference type="GO" id="GO:0071916">
    <property type="term" value="F:dipeptide transmembrane transporter activity"/>
    <property type="evidence" value="ECO:0007669"/>
    <property type="project" value="TreeGrafter"/>
</dbReference>
<dbReference type="PANTHER" id="PTHR43386">
    <property type="entry name" value="OLIGOPEPTIDE TRANSPORT SYSTEM PERMEASE PROTEIN APPC"/>
    <property type="match status" value="1"/>
</dbReference>
<evidence type="ECO:0000256" key="8">
    <source>
        <dbReference type="SAM" id="MobiDB-lite"/>
    </source>
</evidence>
<evidence type="ECO:0000256" key="3">
    <source>
        <dbReference type="ARBA" id="ARBA00022475"/>
    </source>
</evidence>
<evidence type="ECO:0000313" key="10">
    <source>
        <dbReference type="EMBL" id="TCO61104.1"/>
    </source>
</evidence>
<accession>A0A4R2JP06</accession>
<dbReference type="Proteomes" id="UP000295680">
    <property type="component" value="Unassembled WGS sequence"/>
</dbReference>
<dbReference type="CDD" id="cd06261">
    <property type="entry name" value="TM_PBP2"/>
    <property type="match status" value="1"/>
</dbReference>
<organism evidence="10 11">
    <name type="scientific">Actinocrispum wychmicini</name>
    <dbReference type="NCBI Taxonomy" id="1213861"/>
    <lineage>
        <taxon>Bacteria</taxon>
        <taxon>Bacillati</taxon>
        <taxon>Actinomycetota</taxon>
        <taxon>Actinomycetes</taxon>
        <taxon>Pseudonocardiales</taxon>
        <taxon>Pseudonocardiaceae</taxon>
        <taxon>Actinocrispum</taxon>
    </lineage>
</organism>
<feature type="transmembrane region" description="Helical" evidence="7">
    <location>
        <begin position="174"/>
        <end position="193"/>
    </location>
</feature>
<dbReference type="InterPro" id="IPR000515">
    <property type="entry name" value="MetI-like"/>
</dbReference>
<keyword evidence="6 7" id="KW-0472">Membrane</keyword>
<proteinExistence type="inferred from homology"/>
<feature type="transmembrane region" description="Helical" evidence="7">
    <location>
        <begin position="31"/>
        <end position="52"/>
    </location>
</feature>